<protein>
    <submittedName>
        <fullName evidence="1">GDP-mannose--glycolipid 4-beta-D-mannosyltransferase</fullName>
    </submittedName>
</protein>
<accession>A0ABP8A0E1</accession>
<dbReference type="SUPFAM" id="SSF53756">
    <property type="entry name" value="UDP-Glycosyltransferase/glycogen phosphorylase"/>
    <property type="match status" value="1"/>
</dbReference>
<evidence type="ECO:0000313" key="2">
    <source>
        <dbReference type="Proteomes" id="UP001501079"/>
    </source>
</evidence>
<sequence>MTARALRVLTTKGSDDVSANPYVSILARHNAELMDVREFSWRQAFFGDHDVVHLHWPEAIVRSRSGLKQFGKTALLRLLVAVDRLRGRAHVSTIHNIETHEQGSAFERATLRAWLGSCQTRIYLTRAGLQGAGDDRGVVIPHGDYAEFVTRYRPDAAREQSEASVGRVLLFGMLRRYKGVERLIEEFGRIDPALGLELVIAGKAIDADYERQLGELAAATPAVTVHADRFLSHSELIETVMHSELVILPYERMYNSGAALMALTLQRPVAATGSPSLLELADEFGAGWVQALPAELTAEAIVAAVTALRTHDRGAAPDWTAREWPAIAAAHRDAYRTAVADARAGRRSSQHPPSPRP</sequence>
<dbReference type="EMBL" id="BAABBW010000003">
    <property type="protein sequence ID" value="GAA4174871.1"/>
    <property type="molecule type" value="Genomic_DNA"/>
</dbReference>
<comment type="caution">
    <text evidence="1">The sequence shown here is derived from an EMBL/GenBank/DDBJ whole genome shotgun (WGS) entry which is preliminary data.</text>
</comment>
<organism evidence="1 2">
    <name type="scientific">Gryllotalpicola koreensis</name>
    <dbReference type="NCBI Taxonomy" id="993086"/>
    <lineage>
        <taxon>Bacteria</taxon>
        <taxon>Bacillati</taxon>
        <taxon>Actinomycetota</taxon>
        <taxon>Actinomycetes</taxon>
        <taxon>Micrococcales</taxon>
        <taxon>Microbacteriaceae</taxon>
        <taxon>Gryllotalpicola</taxon>
    </lineage>
</organism>
<keyword evidence="2" id="KW-1185">Reference proteome</keyword>
<dbReference type="Proteomes" id="UP001501079">
    <property type="component" value="Unassembled WGS sequence"/>
</dbReference>
<dbReference type="Gene3D" id="3.40.50.2000">
    <property type="entry name" value="Glycogen Phosphorylase B"/>
    <property type="match status" value="1"/>
</dbReference>
<proteinExistence type="predicted"/>
<name>A0ABP8A0E1_9MICO</name>
<dbReference type="Pfam" id="PF13692">
    <property type="entry name" value="Glyco_trans_1_4"/>
    <property type="match status" value="1"/>
</dbReference>
<evidence type="ECO:0000313" key="1">
    <source>
        <dbReference type="EMBL" id="GAA4174871.1"/>
    </source>
</evidence>
<gene>
    <name evidence="1" type="ORF">GCM10022287_19400</name>
</gene>
<reference evidence="2" key="1">
    <citation type="journal article" date="2019" name="Int. J. Syst. Evol. Microbiol.">
        <title>The Global Catalogue of Microorganisms (GCM) 10K type strain sequencing project: providing services to taxonomists for standard genome sequencing and annotation.</title>
        <authorList>
            <consortium name="The Broad Institute Genomics Platform"/>
            <consortium name="The Broad Institute Genome Sequencing Center for Infectious Disease"/>
            <person name="Wu L."/>
            <person name="Ma J."/>
        </authorList>
    </citation>
    <scope>NUCLEOTIDE SEQUENCE [LARGE SCALE GENOMIC DNA]</scope>
    <source>
        <strain evidence="2">JCM 17591</strain>
    </source>
</reference>
<dbReference type="RefSeq" id="WP_344753820.1">
    <property type="nucleotide sequence ID" value="NZ_BAABBW010000003.1"/>
</dbReference>